<dbReference type="SUPFAM" id="SSF56487">
    <property type="entry name" value="SRCR-like"/>
    <property type="match status" value="1"/>
</dbReference>
<keyword evidence="3" id="KW-0325">Glycoprotein</keyword>
<evidence type="ECO:0000256" key="2">
    <source>
        <dbReference type="ARBA" id="ARBA00023157"/>
    </source>
</evidence>
<dbReference type="Pfam" id="PF00530">
    <property type="entry name" value="SRCR"/>
    <property type="match status" value="1"/>
</dbReference>
<feature type="disulfide bond" evidence="4">
    <location>
        <begin position="156"/>
        <end position="217"/>
    </location>
</feature>
<dbReference type="Gene3D" id="3.10.250.10">
    <property type="entry name" value="SRCR-like domain"/>
    <property type="match status" value="1"/>
</dbReference>
<feature type="region of interest" description="Disordered" evidence="5">
    <location>
        <begin position="228"/>
        <end position="255"/>
    </location>
</feature>
<dbReference type="InterPro" id="IPR001190">
    <property type="entry name" value="SRCR"/>
</dbReference>
<dbReference type="PROSITE" id="PS50287">
    <property type="entry name" value="SRCR_2"/>
    <property type="match status" value="1"/>
</dbReference>
<dbReference type="PANTHER" id="PTHR48071:SF28">
    <property type="entry name" value="SRCR DOMAIN-CONTAINING PROTEIN"/>
    <property type="match status" value="1"/>
</dbReference>
<dbReference type="Proteomes" id="UP000010552">
    <property type="component" value="Unassembled WGS sequence"/>
</dbReference>
<evidence type="ECO:0000259" key="6">
    <source>
        <dbReference type="PROSITE" id="PS50287"/>
    </source>
</evidence>
<dbReference type="InParanoid" id="L5K8A1"/>
<reference evidence="8" key="1">
    <citation type="journal article" date="2013" name="Science">
        <title>Comparative analysis of bat genomes provides insight into the evolution of flight and immunity.</title>
        <authorList>
            <person name="Zhang G."/>
            <person name="Cowled C."/>
            <person name="Shi Z."/>
            <person name="Huang Z."/>
            <person name="Bishop-Lilly K.A."/>
            <person name="Fang X."/>
            <person name="Wynne J.W."/>
            <person name="Xiong Z."/>
            <person name="Baker M.L."/>
            <person name="Zhao W."/>
            <person name="Tachedjian M."/>
            <person name="Zhu Y."/>
            <person name="Zhou P."/>
            <person name="Jiang X."/>
            <person name="Ng J."/>
            <person name="Yang L."/>
            <person name="Wu L."/>
            <person name="Xiao J."/>
            <person name="Feng Y."/>
            <person name="Chen Y."/>
            <person name="Sun X."/>
            <person name="Zhang Y."/>
            <person name="Marsh G.A."/>
            <person name="Crameri G."/>
            <person name="Broder C.C."/>
            <person name="Frey K.G."/>
            <person name="Wang L.F."/>
            <person name="Wang J."/>
        </authorList>
    </citation>
    <scope>NUCLEOTIDE SEQUENCE [LARGE SCALE GENOMIC DNA]</scope>
</reference>
<dbReference type="PRINTS" id="PR00258">
    <property type="entry name" value="SPERACTRCPTR"/>
</dbReference>
<feature type="disulfide bond" evidence="4">
    <location>
        <begin position="187"/>
        <end position="197"/>
    </location>
</feature>
<gene>
    <name evidence="7" type="ORF">PAL_GLEAN10013893</name>
</gene>
<name>L5K8A1_PTEAL</name>
<dbReference type="InterPro" id="IPR036772">
    <property type="entry name" value="SRCR-like_dom_sf"/>
</dbReference>
<protein>
    <submittedName>
        <fullName evidence="7">Neurotrypsin</fullName>
    </submittedName>
</protein>
<dbReference type="STRING" id="9402.L5K8A1"/>
<evidence type="ECO:0000256" key="4">
    <source>
        <dbReference type="PROSITE-ProRule" id="PRU00196"/>
    </source>
</evidence>
<keyword evidence="1" id="KW-0732">Signal</keyword>
<dbReference type="EMBL" id="KB030951">
    <property type="protein sequence ID" value="ELK07602.1"/>
    <property type="molecule type" value="Genomic_DNA"/>
</dbReference>
<keyword evidence="2 4" id="KW-1015">Disulfide bond</keyword>
<dbReference type="GO" id="GO:0016020">
    <property type="term" value="C:membrane"/>
    <property type="evidence" value="ECO:0007669"/>
    <property type="project" value="InterPro"/>
</dbReference>
<keyword evidence="8" id="KW-1185">Reference proteome</keyword>
<dbReference type="SMART" id="SM00202">
    <property type="entry name" value="SR"/>
    <property type="match status" value="1"/>
</dbReference>
<accession>L5K8A1</accession>
<evidence type="ECO:0000256" key="3">
    <source>
        <dbReference type="ARBA" id="ARBA00023180"/>
    </source>
</evidence>
<dbReference type="PROSITE" id="PS00420">
    <property type="entry name" value="SRCR_1"/>
    <property type="match status" value="1"/>
</dbReference>
<evidence type="ECO:0000256" key="1">
    <source>
        <dbReference type="ARBA" id="ARBA00022729"/>
    </source>
</evidence>
<dbReference type="AlphaFoldDB" id="L5K8A1"/>
<evidence type="ECO:0000313" key="8">
    <source>
        <dbReference type="Proteomes" id="UP000010552"/>
    </source>
</evidence>
<dbReference type="PANTHER" id="PTHR48071">
    <property type="entry name" value="SRCR DOMAIN-CONTAINING PROTEIN"/>
    <property type="match status" value="1"/>
</dbReference>
<evidence type="ECO:0000256" key="5">
    <source>
        <dbReference type="SAM" id="MobiDB-lite"/>
    </source>
</evidence>
<proteinExistence type="predicted"/>
<sequence length="311" mass="33879">MPMCSVRRAPRFVRWRLTPHGAPGSEHRAPRCASPKLGHVQVHRFTPPLIGRISNFVSFCSPALLLSSDGVLYDEGLCVFGAIEPLFQKWILQTQVPGIWVTESSIQAQPISTPGFPIRLVDGENKKEGRVEVFLSGQWGTVCDDGWTDKDAAVTCRQLGYKGPARARPMAYFGEGKGPIHVDNVRCTGTERSLADCVKQELGRHNCRHSEDAGVICDYFGKKASGNGSAGESPLGPAQAEAAGPTPRPEQTLDCGARGYPRAELRVLRSVALPAQTLQGAERRAGGLLGRHLCSRPWSRSQPFLNEPSRM</sequence>
<dbReference type="FunFam" id="3.10.250.10:FF:000005">
    <property type="entry name" value="Neurotrypsin isoform A"/>
    <property type="match status" value="1"/>
</dbReference>
<organism evidence="7 8">
    <name type="scientific">Pteropus alecto</name>
    <name type="common">Black flying fox</name>
    <dbReference type="NCBI Taxonomy" id="9402"/>
    <lineage>
        <taxon>Eukaryota</taxon>
        <taxon>Metazoa</taxon>
        <taxon>Chordata</taxon>
        <taxon>Craniata</taxon>
        <taxon>Vertebrata</taxon>
        <taxon>Euteleostomi</taxon>
        <taxon>Mammalia</taxon>
        <taxon>Eutheria</taxon>
        <taxon>Laurasiatheria</taxon>
        <taxon>Chiroptera</taxon>
        <taxon>Yinpterochiroptera</taxon>
        <taxon>Pteropodoidea</taxon>
        <taxon>Pteropodidae</taxon>
        <taxon>Pteropodinae</taxon>
        <taxon>Pteropus</taxon>
    </lineage>
</organism>
<evidence type="ECO:0000313" key="7">
    <source>
        <dbReference type="EMBL" id="ELK07602.1"/>
    </source>
</evidence>
<feature type="domain" description="SRCR" evidence="6">
    <location>
        <begin position="118"/>
        <end position="218"/>
    </location>
</feature>
<feature type="disulfide bond" evidence="4">
    <location>
        <begin position="143"/>
        <end position="207"/>
    </location>
</feature>